<evidence type="ECO:0000259" key="13">
    <source>
        <dbReference type="PROSITE" id="PS00794"/>
    </source>
</evidence>
<dbReference type="GO" id="GO:0046654">
    <property type="term" value="P:tetrahydrofolate biosynthetic process"/>
    <property type="evidence" value="ECO:0007669"/>
    <property type="project" value="UniProtKB-UniPathway"/>
</dbReference>
<comment type="caution">
    <text evidence="14">The sequence shown here is derived from an EMBL/GenBank/DDBJ whole genome shotgun (WGS) entry which is preliminary data.</text>
</comment>
<dbReference type="Gene3D" id="3.30.70.560">
    <property type="entry name" value="7,8-Dihydro-6-hydroxymethylpterin-pyrophosphokinase HPPK"/>
    <property type="match status" value="1"/>
</dbReference>
<keyword evidence="7 14" id="KW-0418">Kinase</keyword>
<name>A0A2S6I5A6_9BACT</name>
<dbReference type="NCBIfam" id="TIGR01498">
    <property type="entry name" value="folK"/>
    <property type="match status" value="1"/>
</dbReference>
<accession>A0A2S6I5A6</accession>
<keyword evidence="5" id="KW-0808">Transferase</keyword>
<comment type="similarity">
    <text evidence="2">Belongs to the HPPK family.</text>
</comment>
<comment type="function">
    <text evidence="10">Catalyzes the transfer of pyrophosphate from adenosine triphosphate (ATP) to 6-hydroxymethyl-7,8-dihydropterin, an enzymatic step in folate biosynthesis pathway.</text>
</comment>
<keyword evidence="15" id="KW-1185">Reference proteome</keyword>
<keyword evidence="8" id="KW-0067">ATP-binding</keyword>
<reference evidence="14 15" key="1">
    <citation type="submission" date="2018-02" db="EMBL/GenBank/DDBJ databases">
        <title>Genomic Encyclopedia of Archaeal and Bacterial Type Strains, Phase II (KMG-II): from individual species to whole genera.</title>
        <authorList>
            <person name="Goeker M."/>
        </authorList>
    </citation>
    <scope>NUCLEOTIDE SEQUENCE [LARGE SCALE GENOMIC DNA]</scope>
    <source>
        <strain evidence="14 15">DSM 29526</strain>
    </source>
</reference>
<evidence type="ECO:0000256" key="11">
    <source>
        <dbReference type="ARBA" id="ARBA00029766"/>
    </source>
</evidence>
<organism evidence="14 15">
    <name type="scientific">Neolewinella xylanilytica</name>
    <dbReference type="NCBI Taxonomy" id="1514080"/>
    <lineage>
        <taxon>Bacteria</taxon>
        <taxon>Pseudomonadati</taxon>
        <taxon>Bacteroidota</taxon>
        <taxon>Saprospiria</taxon>
        <taxon>Saprospirales</taxon>
        <taxon>Lewinellaceae</taxon>
        <taxon>Neolewinella</taxon>
    </lineage>
</organism>
<dbReference type="GO" id="GO:0046656">
    <property type="term" value="P:folic acid biosynthetic process"/>
    <property type="evidence" value="ECO:0007669"/>
    <property type="project" value="UniProtKB-KW"/>
</dbReference>
<dbReference type="PANTHER" id="PTHR43071">
    <property type="entry name" value="2-AMINO-4-HYDROXY-6-HYDROXYMETHYLDIHYDROPTERIDINE PYROPHOSPHOKINASE"/>
    <property type="match status" value="1"/>
</dbReference>
<dbReference type="UniPathway" id="UPA00077">
    <property type="reaction ID" value="UER00155"/>
</dbReference>
<dbReference type="EC" id="2.7.6.3" evidence="3"/>
<dbReference type="PANTHER" id="PTHR43071:SF1">
    <property type="entry name" value="2-AMINO-4-HYDROXY-6-HYDROXYMETHYLDIHYDROPTERIDINE PYROPHOSPHOKINASE"/>
    <property type="match status" value="1"/>
</dbReference>
<evidence type="ECO:0000256" key="10">
    <source>
        <dbReference type="ARBA" id="ARBA00029409"/>
    </source>
</evidence>
<dbReference type="Proteomes" id="UP000237662">
    <property type="component" value="Unassembled WGS sequence"/>
</dbReference>
<evidence type="ECO:0000256" key="3">
    <source>
        <dbReference type="ARBA" id="ARBA00013253"/>
    </source>
</evidence>
<evidence type="ECO:0000256" key="6">
    <source>
        <dbReference type="ARBA" id="ARBA00022741"/>
    </source>
</evidence>
<dbReference type="GO" id="GO:0016301">
    <property type="term" value="F:kinase activity"/>
    <property type="evidence" value="ECO:0007669"/>
    <property type="project" value="UniProtKB-KW"/>
</dbReference>
<dbReference type="Pfam" id="PF01288">
    <property type="entry name" value="HPPK"/>
    <property type="match status" value="1"/>
</dbReference>
<evidence type="ECO:0000256" key="7">
    <source>
        <dbReference type="ARBA" id="ARBA00022777"/>
    </source>
</evidence>
<evidence type="ECO:0000313" key="15">
    <source>
        <dbReference type="Proteomes" id="UP000237662"/>
    </source>
</evidence>
<protein>
    <recommendedName>
        <fullName evidence="4">2-amino-4-hydroxy-6-hydroxymethyldihydropteridine pyrophosphokinase</fullName>
        <ecNumber evidence="3">2.7.6.3</ecNumber>
    </recommendedName>
    <alternativeName>
        <fullName evidence="11">6-hydroxymethyl-7,8-dihydropterin pyrophosphokinase</fullName>
    </alternativeName>
    <alternativeName>
        <fullName evidence="12">7,8-dihydro-6-hydroxymethylpterin-pyrophosphokinase</fullName>
    </alternativeName>
</protein>
<dbReference type="GO" id="GO:0005524">
    <property type="term" value="F:ATP binding"/>
    <property type="evidence" value="ECO:0007669"/>
    <property type="project" value="UniProtKB-KW"/>
</dbReference>
<gene>
    <name evidence="14" type="ORF">CLV84_3282</name>
</gene>
<evidence type="ECO:0000256" key="1">
    <source>
        <dbReference type="ARBA" id="ARBA00005051"/>
    </source>
</evidence>
<comment type="pathway">
    <text evidence="1">Cofactor biosynthesis; tetrahydrofolate biosynthesis; 2-amino-4-hydroxy-6-hydroxymethyl-7,8-dihydropteridine diphosphate from 7,8-dihydroneopterin triphosphate: step 4/4.</text>
</comment>
<feature type="domain" description="7,8-dihydro-6-hydroxymethylpterin-pyrophosphokinase" evidence="13">
    <location>
        <begin position="98"/>
        <end position="109"/>
    </location>
</feature>
<dbReference type="SUPFAM" id="SSF55083">
    <property type="entry name" value="6-hydroxymethyl-7,8-dihydropterin pyrophosphokinase, HPPK"/>
    <property type="match status" value="1"/>
</dbReference>
<dbReference type="CDD" id="cd00483">
    <property type="entry name" value="HPPK"/>
    <property type="match status" value="1"/>
</dbReference>
<dbReference type="GO" id="GO:0003848">
    <property type="term" value="F:2-amino-4-hydroxy-6-hydroxymethyldihydropteridine diphosphokinase activity"/>
    <property type="evidence" value="ECO:0007669"/>
    <property type="project" value="UniProtKB-EC"/>
</dbReference>
<evidence type="ECO:0000256" key="9">
    <source>
        <dbReference type="ARBA" id="ARBA00022909"/>
    </source>
</evidence>
<proteinExistence type="inferred from homology"/>
<evidence type="ECO:0000256" key="2">
    <source>
        <dbReference type="ARBA" id="ARBA00005810"/>
    </source>
</evidence>
<evidence type="ECO:0000256" key="8">
    <source>
        <dbReference type="ARBA" id="ARBA00022840"/>
    </source>
</evidence>
<evidence type="ECO:0000256" key="4">
    <source>
        <dbReference type="ARBA" id="ARBA00016218"/>
    </source>
</evidence>
<dbReference type="EMBL" id="PTJC01000006">
    <property type="protein sequence ID" value="PPK86356.1"/>
    <property type="molecule type" value="Genomic_DNA"/>
</dbReference>
<evidence type="ECO:0000256" key="12">
    <source>
        <dbReference type="ARBA" id="ARBA00033413"/>
    </source>
</evidence>
<evidence type="ECO:0000256" key="5">
    <source>
        <dbReference type="ARBA" id="ARBA00022679"/>
    </source>
</evidence>
<dbReference type="AlphaFoldDB" id="A0A2S6I5A6"/>
<sequence>MSVAKLTLSLGSNLGNRDQYLAQARERLSAALGQVVYASDVITTPPWGLLAQQDFRNQVLVIDLGFPTASGGIREQLHRILEVTQTIECDLERVRHHKWGPRTLDIDIIFVDDLIYEDERISLPHPWWWYRSFVKDLLPGGLLDPHGRVLDAGQLR</sequence>
<dbReference type="InterPro" id="IPR035907">
    <property type="entry name" value="Hppk_sf"/>
</dbReference>
<dbReference type="InterPro" id="IPR000550">
    <property type="entry name" value="Hppk"/>
</dbReference>
<evidence type="ECO:0000313" key="14">
    <source>
        <dbReference type="EMBL" id="PPK86356.1"/>
    </source>
</evidence>
<dbReference type="PROSITE" id="PS00794">
    <property type="entry name" value="HPPK"/>
    <property type="match status" value="1"/>
</dbReference>
<keyword evidence="6" id="KW-0547">Nucleotide-binding</keyword>
<keyword evidence="9" id="KW-0289">Folate biosynthesis</keyword>